<proteinExistence type="predicted"/>
<feature type="compositionally biased region" description="Basic and acidic residues" evidence="1">
    <location>
        <begin position="1"/>
        <end position="22"/>
    </location>
</feature>
<reference evidence="3" key="5">
    <citation type="submission" date="2015-06" db="UniProtKB">
        <authorList>
            <consortium name="EnsemblFungi"/>
        </authorList>
    </citation>
    <scope>IDENTIFICATION</scope>
    <source>
        <strain evidence="3">ATCC 64411</strain>
    </source>
</reference>
<feature type="region of interest" description="Disordered" evidence="1">
    <location>
        <begin position="73"/>
        <end position="120"/>
    </location>
</feature>
<feature type="compositionally biased region" description="Basic and acidic residues" evidence="1">
    <location>
        <begin position="100"/>
        <end position="120"/>
    </location>
</feature>
<organism evidence="3 4">
    <name type="scientific">Magnaporthiopsis poae (strain ATCC 64411 / 73-15)</name>
    <name type="common">Kentucky bluegrass fungus</name>
    <name type="synonym">Magnaporthe poae</name>
    <dbReference type="NCBI Taxonomy" id="644358"/>
    <lineage>
        <taxon>Eukaryota</taxon>
        <taxon>Fungi</taxon>
        <taxon>Dikarya</taxon>
        <taxon>Ascomycota</taxon>
        <taxon>Pezizomycotina</taxon>
        <taxon>Sordariomycetes</taxon>
        <taxon>Sordariomycetidae</taxon>
        <taxon>Magnaporthales</taxon>
        <taxon>Magnaporthaceae</taxon>
        <taxon>Magnaporthiopsis</taxon>
    </lineage>
</organism>
<reference evidence="3" key="4">
    <citation type="journal article" date="2015" name="G3 (Bethesda)">
        <title>Genome sequences of three phytopathogenic species of the Magnaporthaceae family of fungi.</title>
        <authorList>
            <person name="Okagaki L.H."/>
            <person name="Nunes C.C."/>
            <person name="Sailsbery J."/>
            <person name="Clay B."/>
            <person name="Brown D."/>
            <person name="John T."/>
            <person name="Oh Y."/>
            <person name="Young N."/>
            <person name="Fitzgerald M."/>
            <person name="Haas B.J."/>
            <person name="Zeng Q."/>
            <person name="Young S."/>
            <person name="Adiconis X."/>
            <person name="Fan L."/>
            <person name="Levin J.Z."/>
            <person name="Mitchell T.K."/>
            <person name="Okubara P.A."/>
            <person name="Farman M.L."/>
            <person name="Kohn L.M."/>
            <person name="Birren B."/>
            <person name="Ma L.-J."/>
            <person name="Dean R.A."/>
        </authorList>
    </citation>
    <scope>NUCLEOTIDE SEQUENCE</scope>
    <source>
        <strain evidence="3">ATCC 64411 / 73-15</strain>
    </source>
</reference>
<evidence type="ECO:0000313" key="4">
    <source>
        <dbReference type="Proteomes" id="UP000011715"/>
    </source>
</evidence>
<evidence type="ECO:0000313" key="2">
    <source>
        <dbReference type="EMBL" id="KLU91444.1"/>
    </source>
</evidence>
<dbReference type="VEuPathDB" id="FungiDB:MAPG_09964"/>
<sequence>MSDRHQVGGRDDREPDQKDSFADRGLCVEPVGDVQWEDGGSLPVIGPNAVGAKPARFDWNTRLVQPCVSSTLAFRGSPAGQSRPNLCDRVGRKPQSPARSESRSKARLSKDRRYNTQQIHDLKNRLYPL</sequence>
<reference evidence="2" key="3">
    <citation type="submission" date="2011-03" db="EMBL/GenBank/DDBJ databases">
        <title>Annotation of Magnaporthe poae ATCC 64411.</title>
        <authorList>
            <person name="Ma L.-J."/>
            <person name="Dead R."/>
            <person name="Young S.K."/>
            <person name="Zeng Q."/>
            <person name="Gargeya S."/>
            <person name="Fitzgerald M."/>
            <person name="Haas B."/>
            <person name="Abouelleil A."/>
            <person name="Alvarado L."/>
            <person name="Arachchi H.M."/>
            <person name="Berlin A."/>
            <person name="Brown A."/>
            <person name="Chapman S.B."/>
            <person name="Chen Z."/>
            <person name="Dunbar C."/>
            <person name="Freedman E."/>
            <person name="Gearin G."/>
            <person name="Gellesch M."/>
            <person name="Goldberg J."/>
            <person name="Griggs A."/>
            <person name="Gujja S."/>
            <person name="Heiman D."/>
            <person name="Howarth C."/>
            <person name="Larson L."/>
            <person name="Lui A."/>
            <person name="MacDonald P.J.P."/>
            <person name="Mehta T."/>
            <person name="Montmayeur A."/>
            <person name="Murphy C."/>
            <person name="Neiman D."/>
            <person name="Pearson M."/>
            <person name="Priest M."/>
            <person name="Roberts A."/>
            <person name="Saif S."/>
            <person name="Shea T."/>
            <person name="Shenoy N."/>
            <person name="Sisk P."/>
            <person name="Stolte C."/>
            <person name="Sykes S."/>
            <person name="Yandava C."/>
            <person name="Wortman J."/>
            <person name="Nusbaum C."/>
            <person name="Birren B."/>
        </authorList>
    </citation>
    <scope>NUCLEOTIDE SEQUENCE</scope>
    <source>
        <strain evidence="2">ATCC 64411</strain>
    </source>
</reference>
<accession>A0A0C4EBB6</accession>
<reference evidence="4" key="2">
    <citation type="submission" date="2010-05" db="EMBL/GenBank/DDBJ databases">
        <title>The genome sequence of Magnaporthe poae strain ATCC 64411.</title>
        <authorList>
            <person name="Ma L.-J."/>
            <person name="Dead R."/>
            <person name="Young S."/>
            <person name="Zeng Q."/>
            <person name="Koehrsen M."/>
            <person name="Alvarado L."/>
            <person name="Berlin A."/>
            <person name="Chapman S.B."/>
            <person name="Chen Z."/>
            <person name="Freedman E."/>
            <person name="Gellesch M."/>
            <person name="Goldberg J."/>
            <person name="Griggs A."/>
            <person name="Gujja S."/>
            <person name="Heilman E.R."/>
            <person name="Heiman D."/>
            <person name="Hepburn T."/>
            <person name="Howarth C."/>
            <person name="Jen D."/>
            <person name="Larson L."/>
            <person name="Mehta T."/>
            <person name="Neiman D."/>
            <person name="Pearson M."/>
            <person name="Roberts A."/>
            <person name="Saif S."/>
            <person name="Shea T."/>
            <person name="Shenoy N."/>
            <person name="Sisk P."/>
            <person name="Stolte C."/>
            <person name="Sykes S."/>
            <person name="Walk T."/>
            <person name="White J."/>
            <person name="Yandava C."/>
            <person name="Haas B."/>
            <person name="Nusbaum C."/>
            <person name="Birren B."/>
        </authorList>
    </citation>
    <scope>NUCLEOTIDE SEQUENCE [LARGE SCALE GENOMIC DNA]</scope>
    <source>
        <strain evidence="4">ATCC 64411 / 73-15</strain>
    </source>
</reference>
<keyword evidence="4" id="KW-1185">Reference proteome</keyword>
<dbReference type="AlphaFoldDB" id="A0A0C4EBB6"/>
<dbReference type="Proteomes" id="UP000011715">
    <property type="component" value="Unassembled WGS sequence"/>
</dbReference>
<feature type="region of interest" description="Disordered" evidence="1">
    <location>
        <begin position="1"/>
        <end position="24"/>
    </location>
</feature>
<name>A0A0C4EBB6_MAGP6</name>
<dbReference type="EMBL" id="ADBL01002558">
    <property type="status" value="NOT_ANNOTATED_CDS"/>
    <property type="molecule type" value="Genomic_DNA"/>
</dbReference>
<evidence type="ECO:0000256" key="1">
    <source>
        <dbReference type="SAM" id="MobiDB-lite"/>
    </source>
</evidence>
<evidence type="ECO:0000313" key="3">
    <source>
        <dbReference type="EnsemblFungi" id="MAPG_09964T0"/>
    </source>
</evidence>
<protein>
    <submittedName>
        <fullName evidence="2 3">Uncharacterized protein</fullName>
    </submittedName>
</protein>
<reference evidence="2" key="1">
    <citation type="submission" date="2010-05" db="EMBL/GenBank/DDBJ databases">
        <title>The Genome Sequence of Magnaporthe poae strain ATCC 64411.</title>
        <authorList>
            <consortium name="The Broad Institute Genome Sequencing Platform"/>
            <consortium name="Broad Institute Genome Sequencing Center for Infectious Disease"/>
            <person name="Ma L.-J."/>
            <person name="Dead R."/>
            <person name="Young S."/>
            <person name="Zeng Q."/>
            <person name="Koehrsen M."/>
            <person name="Alvarado L."/>
            <person name="Berlin A."/>
            <person name="Chapman S.B."/>
            <person name="Chen Z."/>
            <person name="Freedman E."/>
            <person name="Gellesch M."/>
            <person name="Goldberg J."/>
            <person name="Griggs A."/>
            <person name="Gujja S."/>
            <person name="Heilman E.R."/>
            <person name="Heiman D."/>
            <person name="Hepburn T."/>
            <person name="Howarth C."/>
            <person name="Jen D."/>
            <person name="Larson L."/>
            <person name="Mehta T."/>
            <person name="Neiman D."/>
            <person name="Pearson M."/>
            <person name="Roberts A."/>
            <person name="Saif S."/>
            <person name="Shea T."/>
            <person name="Shenoy N."/>
            <person name="Sisk P."/>
            <person name="Stolte C."/>
            <person name="Sykes S."/>
            <person name="Walk T."/>
            <person name="White J."/>
            <person name="Yandava C."/>
            <person name="Haas B."/>
            <person name="Nusbaum C."/>
            <person name="Birren B."/>
        </authorList>
    </citation>
    <scope>NUCLEOTIDE SEQUENCE</scope>
    <source>
        <strain evidence="2">ATCC 64411</strain>
    </source>
</reference>
<dbReference type="EnsemblFungi" id="MAPG_09964T0">
    <property type="protein sequence ID" value="MAPG_09964T0"/>
    <property type="gene ID" value="MAPG_09964"/>
</dbReference>
<dbReference type="EMBL" id="GL876977">
    <property type="protein sequence ID" value="KLU91444.1"/>
    <property type="molecule type" value="Genomic_DNA"/>
</dbReference>
<gene>
    <name evidence="2" type="ORF">MAPG_09964</name>
</gene>